<proteinExistence type="predicted"/>
<evidence type="ECO:0000256" key="2">
    <source>
        <dbReference type="SAM" id="MobiDB-lite"/>
    </source>
</evidence>
<evidence type="ECO:0000313" key="3">
    <source>
        <dbReference type="EMBL" id="CAK0782994.1"/>
    </source>
</evidence>
<name>A0AAV1I7D4_9CHLO</name>
<keyword evidence="4" id="KW-1185">Reference proteome</keyword>
<dbReference type="Pfam" id="PF05721">
    <property type="entry name" value="PhyH"/>
    <property type="match status" value="1"/>
</dbReference>
<dbReference type="InterPro" id="IPR008775">
    <property type="entry name" value="Phytyl_CoA_dOase-like"/>
</dbReference>
<dbReference type="PANTHER" id="PTHR20883">
    <property type="entry name" value="PHYTANOYL-COA DIOXYGENASE DOMAIN CONTAINING 1"/>
    <property type="match status" value="1"/>
</dbReference>
<comment type="caution">
    <text evidence="3">The sequence shown here is derived from an EMBL/GenBank/DDBJ whole genome shotgun (WGS) entry which is preliminary data.</text>
</comment>
<evidence type="ECO:0000256" key="1">
    <source>
        <dbReference type="ARBA" id="ARBA00001962"/>
    </source>
</evidence>
<dbReference type="PANTHER" id="PTHR20883:SF14">
    <property type="entry name" value="PHYTANOYL-COA DIOXYGENASE"/>
    <property type="match status" value="1"/>
</dbReference>
<evidence type="ECO:0000313" key="4">
    <source>
        <dbReference type="Proteomes" id="UP001314263"/>
    </source>
</evidence>
<feature type="region of interest" description="Disordered" evidence="2">
    <location>
        <begin position="308"/>
        <end position="334"/>
    </location>
</feature>
<organism evidence="3 4">
    <name type="scientific">Coccomyxa viridis</name>
    <dbReference type="NCBI Taxonomy" id="1274662"/>
    <lineage>
        <taxon>Eukaryota</taxon>
        <taxon>Viridiplantae</taxon>
        <taxon>Chlorophyta</taxon>
        <taxon>core chlorophytes</taxon>
        <taxon>Trebouxiophyceae</taxon>
        <taxon>Trebouxiophyceae incertae sedis</taxon>
        <taxon>Coccomyxaceae</taxon>
        <taxon>Coccomyxa</taxon>
    </lineage>
</organism>
<dbReference type="Proteomes" id="UP001314263">
    <property type="component" value="Unassembled WGS sequence"/>
</dbReference>
<protein>
    <recommendedName>
        <fullName evidence="5">Phytanoyl-CoA dioxygenase</fullName>
    </recommendedName>
</protein>
<sequence>MCKGMVAPSDNSVLEQWRQPYRDGVLTREEMERYWDEGYLLKHDLIPAELLEAVKQAISRSVDNVAQELYKAGKIKDLCVDADFFTRLTKLEAQYPNASVLVHKQGVLPAEIADLWSSPQLMSAARQFLGGDIGGHPVWNLRAKTPQQEQATVPWHQDNGYLHPESWKVLQVTAWIPLLNATTRNGCMQVIRGGHRAGKTCKHSCCVGGTWYVQMDEEDAARELGVDMERDVVTCEVPFGSVLFLNNIVPHRSLDNMSSQIRWSLDLRWQRPDLPNGFYGLKDCITMAKASDPEFKVDWRGWAEQDRSPLQKGAVSADKATEVDEAAKKAEEDRDFDTTISGPWMDRWELVHHNRHVAAHLAASAAGKQQWTFA</sequence>
<evidence type="ECO:0008006" key="5">
    <source>
        <dbReference type="Google" id="ProtNLM"/>
    </source>
</evidence>
<comment type="cofactor">
    <cofactor evidence="1">
        <name>Fe cation</name>
        <dbReference type="ChEBI" id="CHEBI:24875"/>
    </cofactor>
</comment>
<dbReference type="EMBL" id="CAUYUE010000007">
    <property type="protein sequence ID" value="CAK0782994.1"/>
    <property type="molecule type" value="Genomic_DNA"/>
</dbReference>
<dbReference type="Gene3D" id="2.60.120.620">
    <property type="entry name" value="q2cbj1_9rhob like domain"/>
    <property type="match status" value="1"/>
</dbReference>
<feature type="compositionally biased region" description="Basic and acidic residues" evidence="2">
    <location>
        <begin position="319"/>
        <end position="332"/>
    </location>
</feature>
<gene>
    <name evidence="3" type="ORF">CVIRNUC_006189</name>
</gene>
<accession>A0AAV1I7D4</accession>
<dbReference type="SUPFAM" id="SSF51197">
    <property type="entry name" value="Clavaminate synthase-like"/>
    <property type="match status" value="1"/>
</dbReference>
<dbReference type="AlphaFoldDB" id="A0AAV1I7D4"/>
<reference evidence="3 4" key="1">
    <citation type="submission" date="2023-10" db="EMBL/GenBank/DDBJ databases">
        <authorList>
            <person name="Maclean D."/>
            <person name="Macfadyen A."/>
        </authorList>
    </citation>
    <scope>NUCLEOTIDE SEQUENCE [LARGE SCALE GENOMIC DNA]</scope>
</reference>